<dbReference type="Proteomes" id="UP000178912">
    <property type="component" value="Unassembled WGS sequence"/>
</dbReference>
<feature type="compositionally biased region" description="Low complexity" evidence="1">
    <location>
        <begin position="1018"/>
        <end position="1028"/>
    </location>
</feature>
<feature type="region of interest" description="Disordered" evidence="1">
    <location>
        <begin position="907"/>
        <end position="979"/>
    </location>
</feature>
<accession>A0A1E1KFR7</accession>
<organism evidence="4 5">
    <name type="scientific">Rhynchosporium agropyri</name>
    <dbReference type="NCBI Taxonomy" id="914238"/>
    <lineage>
        <taxon>Eukaryota</taxon>
        <taxon>Fungi</taxon>
        <taxon>Dikarya</taxon>
        <taxon>Ascomycota</taxon>
        <taxon>Pezizomycotina</taxon>
        <taxon>Leotiomycetes</taxon>
        <taxon>Helotiales</taxon>
        <taxon>Ploettnerulaceae</taxon>
        <taxon>Rhynchosporium</taxon>
    </lineage>
</organism>
<dbReference type="SUPFAM" id="SSF117281">
    <property type="entry name" value="Kelch motif"/>
    <property type="match status" value="1"/>
</dbReference>
<keyword evidence="2" id="KW-0812">Transmembrane</keyword>
<feature type="compositionally biased region" description="Basic and acidic residues" evidence="1">
    <location>
        <begin position="1079"/>
        <end position="1088"/>
    </location>
</feature>
<feature type="chain" id="PRO_5009446066" description="Galactose oxidase" evidence="3">
    <location>
        <begin position="20"/>
        <end position="1182"/>
    </location>
</feature>
<feature type="compositionally biased region" description="Low complexity" evidence="1">
    <location>
        <begin position="801"/>
        <end position="810"/>
    </location>
</feature>
<name>A0A1E1KFR7_9HELO</name>
<evidence type="ECO:0000256" key="1">
    <source>
        <dbReference type="SAM" id="MobiDB-lite"/>
    </source>
</evidence>
<reference evidence="5" key="1">
    <citation type="submission" date="2016-03" db="EMBL/GenBank/DDBJ databases">
        <authorList>
            <person name="Guldener U."/>
        </authorList>
    </citation>
    <scope>NUCLEOTIDE SEQUENCE [LARGE SCALE GENOMIC DNA]</scope>
    <source>
        <strain evidence="5">04CH-RAC-A.6.1</strain>
    </source>
</reference>
<feature type="compositionally biased region" description="Low complexity" evidence="1">
    <location>
        <begin position="744"/>
        <end position="759"/>
    </location>
</feature>
<keyword evidence="5" id="KW-1185">Reference proteome</keyword>
<dbReference type="InterPro" id="IPR015915">
    <property type="entry name" value="Kelch-typ_b-propeller"/>
</dbReference>
<feature type="compositionally biased region" description="Polar residues" evidence="1">
    <location>
        <begin position="578"/>
        <end position="595"/>
    </location>
</feature>
<feature type="region of interest" description="Disordered" evidence="1">
    <location>
        <begin position="550"/>
        <end position="674"/>
    </location>
</feature>
<feature type="compositionally biased region" description="Basic residues" evidence="1">
    <location>
        <begin position="562"/>
        <end position="571"/>
    </location>
</feature>
<gene>
    <name evidence="4" type="ORF">RAG0_06047</name>
</gene>
<feature type="compositionally biased region" description="Polar residues" evidence="1">
    <location>
        <begin position="937"/>
        <end position="953"/>
    </location>
</feature>
<proteinExistence type="predicted"/>
<evidence type="ECO:0008006" key="6">
    <source>
        <dbReference type="Google" id="ProtNLM"/>
    </source>
</evidence>
<evidence type="ECO:0000313" key="5">
    <source>
        <dbReference type="Proteomes" id="UP000178912"/>
    </source>
</evidence>
<dbReference type="EMBL" id="FJUX01000028">
    <property type="protein sequence ID" value="CZS96885.1"/>
    <property type="molecule type" value="Genomic_DNA"/>
</dbReference>
<feature type="compositionally biased region" description="Basic and acidic residues" evidence="1">
    <location>
        <begin position="1102"/>
        <end position="1182"/>
    </location>
</feature>
<feature type="signal peptide" evidence="3">
    <location>
        <begin position="1"/>
        <end position="19"/>
    </location>
</feature>
<feature type="transmembrane region" description="Helical" evidence="2">
    <location>
        <begin position="446"/>
        <end position="469"/>
    </location>
</feature>
<feature type="compositionally biased region" description="Polar residues" evidence="1">
    <location>
        <begin position="779"/>
        <end position="793"/>
    </location>
</feature>
<keyword evidence="3" id="KW-0732">Signal</keyword>
<evidence type="ECO:0000313" key="4">
    <source>
        <dbReference type="EMBL" id="CZS96885.1"/>
    </source>
</evidence>
<evidence type="ECO:0000256" key="2">
    <source>
        <dbReference type="SAM" id="Phobius"/>
    </source>
</evidence>
<dbReference type="Gene3D" id="2.120.10.80">
    <property type="entry name" value="Kelch-type beta propeller"/>
    <property type="match status" value="1"/>
</dbReference>
<dbReference type="OrthoDB" id="205993at2759"/>
<sequence>MKNLIAVLWTCLFLQMATPQSLPYNPTTILLPPATAKSRDLAYAFIQSGSEAAQFVSLNISSTISLSNLTLDVISSDLAFLSNTSNAFVPSISSLGRISVYTGSCATSTSAALWRFTPSNTSTIGEGTWEEETTTAGSTGTTALPGADFLSTAFSFSTLVNAAASQTKIYVFGGMCPTEAATTSTWQSAASYSNQMLRLTPSTASEETTYTLDIPTSRGPPIAEAGFSITGLAPTYANGSGIQTQQQSFVLVGGHTQNAFINMSQVAIWSLPEESWSFVTVDAPGTSKETTELAVKSTIMDIDSRSGHTAVLTEDGSSVIVYGGWVGDVSQKANPQLAVLHLGQGFGGAGDWKWTIPDQQLSGSGLYGHGAVMLPGNVMMVLGGSKIPTSGNSKRDTASGVQAQFFNATSMTWGKDYTNPAYVAAIASKSASAASASKSKSTSKRVGLGAGLGLGLAAIIGAILVYFCYNRRLNHRRKASREKDLRDLSIGAANFYESPSRGMTQSGGFPWSNGRWNGRNENGESVGPVYDSNNAVAGYENLISGTHGLGDRSQIPPPPKQIPRKPLHSRNARGVYQPTPNFDFNSGTGRANSLGTAGPIHPIYEADEDDQTHHPINGVGIAIGDPDFTPGQAAERSRYSDPFKDPPPANFSVPIRRNRSVSSSEAESPAQSREREIQEWVSDWAAADALLNSQARSHSNVGRISPTRRAQLIAATTVATSVTGEEDSRTASNLSERTDRSINVSTVSVSRSGSSSQGRSRSDSLRGFITGFNPFASPVTGSANTNLSPTFDPQTGLLMPGSAGSGSSNSFNTARTSFPALQAEGETLLPRPHDEYGNGEYSPTRSQHEESQGSPSKNKPIMLNKTRAGWLGSLRRVFNSSDAQAGAPFNPHSPIYRDVSPVREGMVGGAQPRRTVSAGATLWRRKQGKSDWDDSADFSTSDNTRSNTFNSDGPPQFQRHYTDKPFSGSGFDRRSGDDEDYDEWDIERAVENRVVQVMFTVPKEKLRVVNADEDSRSDSASSVAGGSLRSKKGSGRSRLAGLVPISAVPSHHVEGGGEREELLVMDLDLDLDLSLQTPKSEHPPERLVDVPPTPPPTTEPVLDQKQKDKNFVFDRDAEVRSEKDKRKMTERERVREMEKEMAREMQREEMNSPDRKREAAKKSKVAERVEDIERRGSPERLV</sequence>
<keyword evidence="2" id="KW-0472">Membrane</keyword>
<keyword evidence="2" id="KW-1133">Transmembrane helix</keyword>
<feature type="region of interest" description="Disordered" evidence="1">
    <location>
        <begin position="826"/>
        <end position="862"/>
    </location>
</feature>
<protein>
    <recommendedName>
        <fullName evidence="6">Galactose oxidase</fullName>
    </recommendedName>
</protein>
<feature type="compositionally biased region" description="Polar residues" evidence="1">
    <location>
        <begin position="660"/>
        <end position="671"/>
    </location>
</feature>
<evidence type="ECO:0000256" key="3">
    <source>
        <dbReference type="SAM" id="SignalP"/>
    </source>
</evidence>
<feature type="compositionally biased region" description="Basic and acidic residues" evidence="1">
    <location>
        <begin position="635"/>
        <end position="644"/>
    </location>
</feature>
<feature type="region of interest" description="Disordered" evidence="1">
    <location>
        <begin position="1011"/>
        <end position="1038"/>
    </location>
</feature>
<dbReference type="AlphaFoldDB" id="A0A1E1KFR7"/>
<feature type="region of interest" description="Disordered" evidence="1">
    <location>
        <begin position="722"/>
        <end position="765"/>
    </location>
</feature>
<feature type="region of interest" description="Disordered" evidence="1">
    <location>
        <begin position="1074"/>
        <end position="1182"/>
    </location>
</feature>
<feature type="region of interest" description="Disordered" evidence="1">
    <location>
        <begin position="779"/>
        <end position="813"/>
    </location>
</feature>